<protein>
    <submittedName>
        <fullName evidence="1">Uncharacterized protein</fullName>
    </submittedName>
</protein>
<evidence type="ECO:0000313" key="2">
    <source>
        <dbReference type="Proteomes" id="UP001163223"/>
    </source>
</evidence>
<reference evidence="1" key="1">
    <citation type="submission" date="2022-11" db="EMBL/GenBank/DDBJ databases">
        <title>beta-Carotene-producing bacterium, Jeongeuplla avenae sp. nov., alleviates the salt stress of Arabidopsis seedlings.</title>
        <authorList>
            <person name="Jiang L."/>
            <person name="Lee J."/>
        </authorList>
    </citation>
    <scope>NUCLEOTIDE SEQUENCE</scope>
    <source>
        <strain evidence="1">DY_R2A_6</strain>
    </source>
</reference>
<name>A0ACD4NN17_9HYPH</name>
<proteinExistence type="predicted"/>
<dbReference type="EMBL" id="CP113520">
    <property type="protein sequence ID" value="WAJ28040.1"/>
    <property type="molecule type" value="Genomic_DNA"/>
</dbReference>
<evidence type="ECO:0000313" key="1">
    <source>
        <dbReference type="EMBL" id="WAJ28040.1"/>
    </source>
</evidence>
<organism evidence="1 2">
    <name type="scientific">Antarcticirhabdus aurantiaca</name>
    <dbReference type="NCBI Taxonomy" id="2606717"/>
    <lineage>
        <taxon>Bacteria</taxon>
        <taxon>Pseudomonadati</taxon>
        <taxon>Pseudomonadota</taxon>
        <taxon>Alphaproteobacteria</taxon>
        <taxon>Hyphomicrobiales</taxon>
        <taxon>Aurantimonadaceae</taxon>
        <taxon>Antarcticirhabdus</taxon>
    </lineage>
</organism>
<dbReference type="Proteomes" id="UP001163223">
    <property type="component" value="Chromosome"/>
</dbReference>
<gene>
    <name evidence="1" type="ORF">OXU80_24970</name>
</gene>
<sequence length="72" mass="8026">MANHKLDLATVLSNVTRLLDLASWMSTSNMTRTSTSDFGPGYHMKAIDAEQLDALLIVMRDYAEHQLEEAGE</sequence>
<keyword evidence="2" id="KW-1185">Reference proteome</keyword>
<accession>A0ACD4NN17</accession>